<gene>
    <name evidence="2" type="ORF">GCM10009606_04780</name>
</gene>
<reference evidence="3" key="1">
    <citation type="journal article" date="2019" name="Int. J. Syst. Evol. Microbiol.">
        <title>The Global Catalogue of Microorganisms (GCM) 10K type strain sequencing project: providing services to taxonomists for standard genome sequencing and annotation.</title>
        <authorList>
            <consortium name="The Broad Institute Genomics Platform"/>
            <consortium name="The Broad Institute Genome Sequencing Center for Infectious Disease"/>
            <person name="Wu L."/>
            <person name="Ma J."/>
        </authorList>
    </citation>
    <scope>NUCLEOTIDE SEQUENCE [LARGE SCALE GENOMIC DNA]</scope>
    <source>
        <strain evidence="3">JCM 11813</strain>
    </source>
</reference>
<dbReference type="Proteomes" id="UP001499979">
    <property type="component" value="Unassembled WGS sequence"/>
</dbReference>
<protein>
    <recommendedName>
        <fullName evidence="1">STAS domain-containing protein</fullName>
    </recommendedName>
</protein>
<dbReference type="PANTHER" id="PTHR33495:SF2">
    <property type="entry name" value="ANTI-SIGMA FACTOR ANTAGONIST TM_1081-RELATED"/>
    <property type="match status" value="1"/>
</dbReference>
<proteinExistence type="predicted"/>
<dbReference type="Gene3D" id="3.30.750.24">
    <property type="entry name" value="STAS domain"/>
    <property type="match status" value="1"/>
</dbReference>
<evidence type="ECO:0000259" key="1">
    <source>
        <dbReference type="PROSITE" id="PS50801"/>
    </source>
</evidence>
<accession>A0ABP4EW26</accession>
<dbReference type="SUPFAM" id="SSF52091">
    <property type="entry name" value="SpoIIaa-like"/>
    <property type="match status" value="1"/>
</dbReference>
<dbReference type="PROSITE" id="PS50801">
    <property type="entry name" value="STAS"/>
    <property type="match status" value="1"/>
</dbReference>
<dbReference type="PANTHER" id="PTHR33495">
    <property type="entry name" value="ANTI-SIGMA FACTOR ANTAGONIST TM_1081-RELATED-RELATED"/>
    <property type="match status" value="1"/>
</dbReference>
<keyword evidence="3" id="KW-1185">Reference proteome</keyword>
<dbReference type="CDD" id="cd07043">
    <property type="entry name" value="STAS_anti-anti-sigma_factors"/>
    <property type="match status" value="1"/>
</dbReference>
<dbReference type="Pfam" id="PF01740">
    <property type="entry name" value="STAS"/>
    <property type="match status" value="1"/>
</dbReference>
<dbReference type="EMBL" id="BAAAJE010000001">
    <property type="protein sequence ID" value="GAA1128146.1"/>
    <property type="molecule type" value="Genomic_DNA"/>
</dbReference>
<sequence length="103" mass="11138">MEFSSAVRRHRGHAHLTVAGSLDAFSRWQVTRQVEDAVARGCRDFVVDAGDVTFLDAGGLGALIRLRNTTRATGGVLRFESASPRFRWVCGVAGLDESFGLTA</sequence>
<organism evidence="2 3">
    <name type="scientific">Nocardioides aquiterrae</name>
    <dbReference type="NCBI Taxonomy" id="203799"/>
    <lineage>
        <taxon>Bacteria</taxon>
        <taxon>Bacillati</taxon>
        <taxon>Actinomycetota</taxon>
        <taxon>Actinomycetes</taxon>
        <taxon>Propionibacteriales</taxon>
        <taxon>Nocardioidaceae</taxon>
        <taxon>Nocardioides</taxon>
    </lineage>
</organism>
<dbReference type="InterPro" id="IPR002645">
    <property type="entry name" value="STAS_dom"/>
</dbReference>
<evidence type="ECO:0000313" key="3">
    <source>
        <dbReference type="Proteomes" id="UP001499979"/>
    </source>
</evidence>
<feature type="domain" description="STAS" evidence="1">
    <location>
        <begin position="3"/>
        <end position="103"/>
    </location>
</feature>
<name>A0ABP4EW26_9ACTN</name>
<evidence type="ECO:0000313" key="2">
    <source>
        <dbReference type="EMBL" id="GAA1128146.1"/>
    </source>
</evidence>
<dbReference type="InterPro" id="IPR036513">
    <property type="entry name" value="STAS_dom_sf"/>
</dbReference>
<dbReference type="RefSeq" id="WP_343905297.1">
    <property type="nucleotide sequence ID" value="NZ_BAAAJE010000001.1"/>
</dbReference>
<comment type="caution">
    <text evidence="2">The sequence shown here is derived from an EMBL/GenBank/DDBJ whole genome shotgun (WGS) entry which is preliminary data.</text>
</comment>